<dbReference type="InterPro" id="IPR039437">
    <property type="entry name" value="FrzH/put_lumazine-bd"/>
</dbReference>
<dbReference type="RefSeq" id="WP_311594008.1">
    <property type="nucleotide sequence ID" value="NZ_JAVRHV010000006.1"/>
</dbReference>
<feature type="signal peptide" evidence="1">
    <location>
        <begin position="1"/>
        <end position="18"/>
    </location>
</feature>
<feature type="chain" id="PRO_5045764027" evidence="1">
    <location>
        <begin position="19"/>
        <end position="137"/>
    </location>
</feature>
<proteinExistence type="predicted"/>
<dbReference type="Proteomes" id="UP001252186">
    <property type="component" value="Unassembled WGS sequence"/>
</dbReference>
<dbReference type="EMBL" id="JAVRHV010000006">
    <property type="protein sequence ID" value="MDT0553924.1"/>
    <property type="molecule type" value="Genomic_DNA"/>
</dbReference>
<dbReference type="InterPro" id="IPR032710">
    <property type="entry name" value="NTF2-like_dom_sf"/>
</dbReference>
<keyword evidence="1" id="KW-0732">Signal</keyword>
<dbReference type="Pfam" id="PF12893">
    <property type="entry name" value="Lumazine_bd_2"/>
    <property type="match status" value="1"/>
</dbReference>
<dbReference type="Gene3D" id="3.10.450.50">
    <property type="match status" value="1"/>
</dbReference>
<protein>
    <submittedName>
        <fullName evidence="2">Nuclear transport factor 2 family protein</fullName>
    </submittedName>
</protein>
<comment type="caution">
    <text evidence="2">The sequence shown here is derived from an EMBL/GenBank/DDBJ whole genome shotgun (WGS) entry which is preliminary data.</text>
</comment>
<organism evidence="2 3">
    <name type="scientific">Urechidicola vernalis</name>
    <dbReference type="NCBI Taxonomy" id="3075600"/>
    <lineage>
        <taxon>Bacteria</taxon>
        <taxon>Pseudomonadati</taxon>
        <taxon>Bacteroidota</taxon>
        <taxon>Flavobacteriia</taxon>
        <taxon>Flavobacteriales</taxon>
        <taxon>Flavobacteriaceae</taxon>
        <taxon>Urechidicola</taxon>
    </lineage>
</organism>
<dbReference type="SUPFAM" id="SSF54427">
    <property type="entry name" value="NTF2-like"/>
    <property type="match status" value="1"/>
</dbReference>
<evidence type="ECO:0000256" key="1">
    <source>
        <dbReference type="SAM" id="SignalP"/>
    </source>
</evidence>
<reference evidence="2 3" key="1">
    <citation type="submission" date="2023-09" db="EMBL/GenBank/DDBJ databases">
        <authorList>
            <person name="Rey-Velasco X."/>
        </authorList>
    </citation>
    <scope>NUCLEOTIDE SEQUENCE [LARGE SCALE GENOMIC DNA]</scope>
    <source>
        <strain evidence="2 3">P050</strain>
    </source>
</reference>
<evidence type="ECO:0000313" key="2">
    <source>
        <dbReference type="EMBL" id="MDT0553924.1"/>
    </source>
</evidence>
<sequence length="137" mass="15968">MKNTILLFALFLSGSIIAQNVSDKEAVEERINNYFEGSRTDNPELLKKAFHPNATLKFIGDDGTYKMIPIQKFFGFFTNSKTREFESKIYYIDISETAANVKLSTKYETYEYIDYMNMLKTKEGWKIVSKISHKEVF</sequence>
<gene>
    <name evidence="2" type="ORF">RM519_11750</name>
</gene>
<evidence type="ECO:0000313" key="3">
    <source>
        <dbReference type="Proteomes" id="UP001252186"/>
    </source>
</evidence>
<accession>A0ABU2Y6V2</accession>
<keyword evidence="3" id="KW-1185">Reference proteome</keyword>
<name>A0ABU2Y6V2_9FLAO</name>